<dbReference type="Proteomes" id="UP001430953">
    <property type="component" value="Unassembled WGS sequence"/>
</dbReference>
<name>A0AAW2FQ42_9HYME</name>
<organism evidence="1 2">
    <name type="scientific">Cardiocondyla obscurior</name>
    <dbReference type="NCBI Taxonomy" id="286306"/>
    <lineage>
        <taxon>Eukaryota</taxon>
        <taxon>Metazoa</taxon>
        <taxon>Ecdysozoa</taxon>
        <taxon>Arthropoda</taxon>
        <taxon>Hexapoda</taxon>
        <taxon>Insecta</taxon>
        <taxon>Pterygota</taxon>
        <taxon>Neoptera</taxon>
        <taxon>Endopterygota</taxon>
        <taxon>Hymenoptera</taxon>
        <taxon>Apocrita</taxon>
        <taxon>Aculeata</taxon>
        <taxon>Formicoidea</taxon>
        <taxon>Formicidae</taxon>
        <taxon>Myrmicinae</taxon>
        <taxon>Cardiocondyla</taxon>
    </lineage>
</organism>
<protein>
    <recommendedName>
        <fullName evidence="3">Ycf15</fullName>
    </recommendedName>
</protein>
<comment type="caution">
    <text evidence="1">The sequence shown here is derived from an EMBL/GenBank/DDBJ whole genome shotgun (WGS) entry which is preliminary data.</text>
</comment>
<dbReference type="EMBL" id="JADYXP020000010">
    <property type="protein sequence ID" value="KAL0115992.1"/>
    <property type="molecule type" value="Genomic_DNA"/>
</dbReference>
<keyword evidence="2" id="KW-1185">Reference proteome</keyword>
<accession>A0AAW2FQ42</accession>
<evidence type="ECO:0000313" key="2">
    <source>
        <dbReference type="Proteomes" id="UP001430953"/>
    </source>
</evidence>
<proteinExistence type="predicted"/>
<evidence type="ECO:0000313" key="1">
    <source>
        <dbReference type="EMBL" id="KAL0115992.1"/>
    </source>
</evidence>
<dbReference type="AlphaFoldDB" id="A0AAW2FQ42"/>
<gene>
    <name evidence="1" type="ORF">PUN28_011100</name>
</gene>
<evidence type="ECO:0008006" key="3">
    <source>
        <dbReference type="Google" id="ProtNLM"/>
    </source>
</evidence>
<sequence length="67" mass="7521">MGELWSAIVIKLAIFLNSRRGISRGSFSINSLSIFPDGFASPRIERQSMPRITPKNFCLPTSSFFLI</sequence>
<reference evidence="1 2" key="1">
    <citation type="submission" date="2023-03" db="EMBL/GenBank/DDBJ databases">
        <title>High recombination rates correlate with genetic variation in Cardiocondyla obscurior ants.</title>
        <authorList>
            <person name="Errbii M."/>
        </authorList>
    </citation>
    <scope>NUCLEOTIDE SEQUENCE [LARGE SCALE GENOMIC DNA]</scope>
    <source>
        <strain evidence="1">Alpha-2009</strain>
        <tissue evidence="1">Whole body</tissue>
    </source>
</reference>